<dbReference type="EMBL" id="CP031222">
    <property type="protein sequence ID" value="AXI03688.1"/>
    <property type="molecule type" value="Genomic_DNA"/>
</dbReference>
<proteinExistence type="predicted"/>
<protein>
    <submittedName>
        <fullName evidence="1">Uncharacterized protein</fullName>
    </submittedName>
</protein>
<evidence type="ECO:0000313" key="1">
    <source>
        <dbReference type="EMBL" id="AXI03688.1"/>
    </source>
</evidence>
<dbReference type="OrthoDB" id="513474at2"/>
<accession>A0A345P8S9</accession>
<organism evidence="1 2">
    <name type="scientific">Aquirhabdus parva</name>
    <dbReference type="NCBI Taxonomy" id="2283318"/>
    <lineage>
        <taxon>Bacteria</taxon>
        <taxon>Pseudomonadati</taxon>
        <taxon>Pseudomonadota</taxon>
        <taxon>Gammaproteobacteria</taxon>
        <taxon>Moraxellales</taxon>
        <taxon>Moraxellaceae</taxon>
        <taxon>Aquirhabdus</taxon>
    </lineage>
</organism>
<dbReference type="RefSeq" id="WP_114899796.1">
    <property type="nucleotide sequence ID" value="NZ_CP031222.1"/>
</dbReference>
<dbReference type="Proteomes" id="UP000253940">
    <property type="component" value="Chromosome"/>
</dbReference>
<dbReference type="KEGG" id="mbah:HYN46_13125"/>
<keyword evidence="2" id="KW-1185">Reference proteome</keyword>
<evidence type="ECO:0000313" key="2">
    <source>
        <dbReference type="Proteomes" id="UP000253940"/>
    </source>
</evidence>
<gene>
    <name evidence="1" type="ORF">HYN46_13125</name>
</gene>
<dbReference type="AlphaFoldDB" id="A0A345P8S9"/>
<name>A0A345P8S9_9GAMM</name>
<sequence length="88" mass="10502">MNPNGYEVIFPEWFEDYAWEFESKGWLDGIIIKYEEHEYRPVFYDSVRLAQTITDDLSSQGCFLEKNLIVVERINRKNLLSAIEVFMT</sequence>
<reference evidence="1 2" key="1">
    <citation type="submission" date="2018-07" db="EMBL/GenBank/DDBJ databases">
        <title>Genome sequencing of Moraxellaceae gen. HYN0046.</title>
        <authorList>
            <person name="Kim M."/>
            <person name="Yi H."/>
        </authorList>
    </citation>
    <scope>NUCLEOTIDE SEQUENCE [LARGE SCALE GENOMIC DNA]</scope>
    <source>
        <strain evidence="1 2">HYN0046</strain>
    </source>
</reference>